<gene>
    <name evidence="2" type="ORF">ERS007657_01453</name>
    <name evidence="3" type="ORF">ERS007703_01306</name>
    <name evidence="4" type="ORF">ERS007739_00881</name>
</gene>
<dbReference type="EMBL" id="CSBK01000290">
    <property type="protein sequence ID" value="COX21630.1"/>
    <property type="molecule type" value="Genomic_DNA"/>
</dbReference>
<evidence type="ECO:0000256" key="1">
    <source>
        <dbReference type="SAM" id="MobiDB-lite"/>
    </source>
</evidence>
<dbReference type="AlphaFoldDB" id="A0A0T7PEM4"/>
<evidence type="ECO:0000313" key="2">
    <source>
        <dbReference type="EMBL" id="CFR76314.1"/>
    </source>
</evidence>
<proteinExistence type="predicted"/>
<organism evidence="3 5">
    <name type="scientific">Mycobacterium tuberculosis</name>
    <dbReference type="NCBI Taxonomy" id="1773"/>
    <lineage>
        <taxon>Bacteria</taxon>
        <taxon>Bacillati</taxon>
        <taxon>Actinomycetota</taxon>
        <taxon>Actinomycetes</taxon>
        <taxon>Mycobacteriales</taxon>
        <taxon>Mycobacteriaceae</taxon>
        <taxon>Mycobacterium</taxon>
        <taxon>Mycobacterium tuberculosis complex</taxon>
    </lineage>
</organism>
<accession>A0A0T7PEM4</accession>
<evidence type="ECO:0000313" key="7">
    <source>
        <dbReference type="Proteomes" id="UP000046680"/>
    </source>
</evidence>
<evidence type="ECO:0000313" key="5">
    <source>
        <dbReference type="Proteomes" id="UP000038802"/>
    </source>
</evidence>
<reference evidence="5 6" key="3">
    <citation type="submission" date="2015-03" db="EMBL/GenBank/DDBJ databases">
        <authorList>
            <consortium name="Pathogen Informatics"/>
        </authorList>
    </citation>
    <scope>NUCLEOTIDE SEQUENCE [LARGE SCALE GENOMIC DNA]</scope>
    <source>
        <strain evidence="2 7">C09601061</strain>
        <strain evidence="5">K00500041</strain>
        <strain evidence="6">N09902308</strain>
    </source>
</reference>
<reference evidence="3" key="2">
    <citation type="submission" date="2015-03" db="EMBL/GenBank/DDBJ databases">
        <authorList>
            <person name="Murphy D."/>
        </authorList>
    </citation>
    <scope>NUCLEOTIDE SEQUENCE [LARGE SCALE GENOMIC DNA]</scope>
    <source>
        <strain evidence="3">K00500041</strain>
    </source>
</reference>
<feature type="region of interest" description="Disordered" evidence="1">
    <location>
        <begin position="106"/>
        <end position="131"/>
    </location>
</feature>
<reference evidence="4" key="1">
    <citation type="submission" date="2015-03" db="EMBL/GenBank/DDBJ databases">
        <authorList>
            <consortium name="Pathogen Informatics"/>
            <person name="Murphy D."/>
        </authorList>
    </citation>
    <scope>NUCLEOTIDE SEQUENCE</scope>
    <source>
        <strain evidence="4">N09902308</strain>
    </source>
</reference>
<dbReference type="EMBL" id="CGCX01000449">
    <property type="protein sequence ID" value="CFR76314.1"/>
    <property type="molecule type" value="Genomic_DNA"/>
</dbReference>
<dbReference type="EMBL" id="CSAE01000106">
    <property type="protein sequence ID" value="COV39799.1"/>
    <property type="molecule type" value="Genomic_DNA"/>
</dbReference>
<protein>
    <submittedName>
        <fullName evidence="3">Uncharacterized protein</fullName>
    </submittedName>
</protein>
<dbReference type="Proteomes" id="UP000038802">
    <property type="component" value="Unassembled WGS sequence"/>
</dbReference>
<name>A0A0T7PEM4_MYCTX</name>
<evidence type="ECO:0000313" key="4">
    <source>
        <dbReference type="EMBL" id="COX21630.1"/>
    </source>
</evidence>
<sequence length="249" mass="27160">MDDLIAGDHVGGDGEEPSGQMFDQRVAEESLHQTIDASTSREGGYWDRVVAEWVASCDELSRRGDRIPGVHPQRERCGSDCTRTCSAKPIDDDAGFGELLVNTEMRQSPGSATGHHQAERSAGDSASKGTEAVGVGRMMRNRRQPIPPTWIRFCQTCDQVHWPLGSKRIDRIRRIPLIHQDHESVALRANVVPPQVAGASVGDHQDPIVASLRAIEGFAERLDELVVLLNGGGGFDGRRNHGSSTVRVQ</sequence>
<evidence type="ECO:0000313" key="6">
    <source>
        <dbReference type="Proteomes" id="UP000039021"/>
    </source>
</evidence>
<feature type="region of interest" description="Disordered" evidence="1">
    <location>
        <begin position="1"/>
        <end position="20"/>
    </location>
</feature>
<dbReference type="Proteomes" id="UP000039021">
    <property type="component" value="Unassembled WGS sequence"/>
</dbReference>
<evidence type="ECO:0000313" key="3">
    <source>
        <dbReference type="EMBL" id="COV39799.1"/>
    </source>
</evidence>
<dbReference type="Proteomes" id="UP000046680">
    <property type="component" value="Unassembled WGS sequence"/>
</dbReference>